<sequence>MSTLANPAKPIRALSSAEKARTPVSMAKTDLGESVVVSRYEDEIWDFWPYIPQNNARDSEKRINWRIEIAPGEFLTDHQHAPLLESTKDFTWSLFIDPIDGRQRPRMATVIAHVVALTPLLRWMASRGMRQFRDIEGRALEYVPIAKINQRTGKPTAKGWHARRLIVLEELYLQREKLADALPTHPWPDESGFTLSGERAKGRTIKTLRIPERTVRQLAEVAINYVTNLAPHILSTRDALEQAVANKEGFQATNIRIPLARELGFEGSRDLSAELSYLRDSCYIVIAMFSGIRDSETLSLKRGCIAHDKADDGIDLIWLHGTIFKTGIKPHKWLVPPIVETAVRVMEWYRQPYAIQIEEQISQFEQQLDMSIPGSTFHKRQLKRLHTARKDRDGLFLGCAPCVGHLVGVLSKSTIHRRLQNFCPHFNILGDDGKYWRLSSHQFRRTYAYFVASAELGDLHYLREHFGHWSIDMTLLYTSGASDAYQTDTDLLTEILRSKTEKQESVLHNYLMTDAPLANGDIMLADLRQTIKTAKNKQSLLQQISSSITLNGTGHSWCIGNAKGTSCGGLCVFEADMCVDCAYGMIGPEHLPVWKEIALQQQTALDMSDLGLPGKTRSQRILNKALDVIAKLEIPQ</sequence>
<organism evidence="3 4">
    <name type="scientific">Azospira oryzae (strain ATCC BAA-33 / DSM 13638 / PS)</name>
    <name type="common">Dechlorosoma suillum</name>
    <dbReference type="NCBI Taxonomy" id="640081"/>
    <lineage>
        <taxon>Bacteria</taxon>
        <taxon>Pseudomonadati</taxon>
        <taxon>Pseudomonadota</taxon>
        <taxon>Betaproteobacteria</taxon>
        <taxon>Rhodocyclales</taxon>
        <taxon>Rhodocyclaceae</taxon>
        <taxon>Azospira</taxon>
    </lineage>
</organism>
<gene>
    <name evidence="3" type="ordered locus">Dsui_1143</name>
</gene>
<dbReference type="Gene3D" id="1.10.443.10">
    <property type="entry name" value="Intergrase catalytic core"/>
    <property type="match status" value="1"/>
</dbReference>
<dbReference type="PROSITE" id="PS51898">
    <property type="entry name" value="TYR_RECOMBINASE"/>
    <property type="match status" value="1"/>
</dbReference>
<dbReference type="KEGG" id="dsu:Dsui_1143"/>
<evidence type="ECO:0000313" key="3">
    <source>
        <dbReference type="EMBL" id="AEV25545.1"/>
    </source>
</evidence>
<dbReference type="GO" id="GO:0015074">
    <property type="term" value="P:DNA integration"/>
    <property type="evidence" value="ECO:0007669"/>
    <property type="project" value="InterPro"/>
</dbReference>
<dbReference type="InterPro" id="IPR013762">
    <property type="entry name" value="Integrase-like_cat_sf"/>
</dbReference>
<evidence type="ECO:0000256" key="1">
    <source>
        <dbReference type="ARBA" id="ARBA00023172"/>
    </source>
</evidence>
<dbReference type="Proteomes" id="UP000005633">
    <property type="component" value="Chromosome"/>
</dbReference>
<dbReference type="OrthoDB" id="8768428at2"/>
<protein>
    <submittedName>
        <fullName evidence="3">Phage integrase family protein</fullName>
    </submittedName>
</protein>
<dbReference type="GO" id="GO:0006310">
    <property type="term" value="P:DNA recombination"/>
    <property type="evidence" value="ECO:0007669"/>
    <property type="project" value="UniProtKB-KW"/>
</dbReference>
<feature type="domain" description="Tyr recombinase" evidence="2">
    <location>
        <begin position="256"/>
        <end position="491"/>
    </location>
</feature>
<dbReference type="STRING" id="640081.Dsui_1143"/>
<dbReference type="AlphaFoldDB" id="G8QKU0"/>
<dbReference type="EMBL" id="CP003153">
    <property type="protein sequence ID" value="AEV25545.1"/>
    <property type="molecule type" value="Genomic_DNA"/>
</dbReference>
<accession>G8QKU0</accession>
<dbReference type="GO" id="GO:0003677">
    <property type="term" value="F:DNA binding"/>
    <property type="evidence" value="ECO:0007669"/>
    <property type="project" value="InterPro"/>
</dbReference>
<name>G8QKU0_AZOOP</name>
<dbReference type="InterPro" id="IPR002104">
    <property type="entry name" value="Integrase_catalytic"/>
</dbReference>
<evidence type="ECO:0000313" key="4">
    <source>
        <dbReference type="Proteomes" id="UP000005633"/>
    </source>
</evidence>
<keyword evidence="1" id="KW-0233">DNA recombination</keyword>
<evidence type="ECO:0000259" key="2">
    <source>
        <dbReference type="PROSITE" id="PS51898"/>
    </source>
</evidence>
<reference evidence="3 4" key="1">
    <citation type="journal article" date="2012" name="J. Bacteriol.">
        <title>Complete genome sequence of the anaerobic perchlorate-reducing bacterium Azospira suillum strain PS.</title>
        <authorList>
            <person name="Byrne-Bailey K.G."/>
            <person name="Coates J.D."/>
        </authorList>
    </citation>
    <scope>NUCLEOTIDE SEQUENCE [LARGE SCALE GENOMIC DNA]</scope>
    <source>
        <strain evidence="4">ATCC BAA-33 / DSM 13638 / PS</strain>
    </source>
</reference>
<dbReference type="eggNOG" id="COG0582">
    <property type="taxonomic scope" value="Bacteria"/>
</dbReference>
<dbReference type="HOGENOM" id="CLU_025122_3_0_4"/>
<dbReference type="SUPFAM" id="SSF56349">
    <property type="entry name" value="DNA breaking-rejoining enzymes"/>
    <property type="match status" value="1"/>
</dbReference>
<proteinExistence type="predicted"/>
<dbReference type="InterPro" id="IPR011010">
    <property type="entry name" value="DNA_brk_join_enz"/>
</dbReference>